<reference evidence="1" key="1">
    <citation type="journal article" date="2021" name="Nat. Commun.">
        <title>Genetic determinants of endophytism in the Arabidopsis root mycobiome.</title>
        <authorList>
            <person name="Mesny F."/>
            <person name="Miyauchi S."/>
            <person name="Thiergart T."/>
            <person name="Pickel B."/>
            <person name="Atanasova L."/>
            <person name="Karlsson M."/>
            <person name="Huettel B."/>
            <person name="Barry K.W."/>
            <person name="Haridas S."/>
            <person name="Chen C."/>
            <person name="Bauer D."/>
            <person name="Andreopoulos W."/>
            <person name="Pangilinan J."/>
            <person name="LaButti K."/>
            <person name="Riley R."/>
            <person name="Lipzen A."/>
            <person name="Clum A."/>
            <person name="Drula E."/>
            <person name="Henrissat B."/>
            <person name="Kohler A."/>
            <person name="Grigoriev I.V."/>
            <person name="Martin F.M."/>
            <person name="Hacquard S."/>
        </authorList>
    </citation>
    <scope>NUCLEOTIDE SEQUENCE</scope>
    <source>
        <strain evidence="1">MPI-SDFR-AT-0120</strain>
    </source>
</reference>
<evidence type="ECO:0000313" key="1">
    <source>
        <dbReference type="EMBL" id="KAH7095004.1"/>
    </source>
</evidence>
<dbReference type="EMBL" id="JAGMVJ010000001">
    <property type="protein sequence ID" value="KAH7095004.1"/>
    <property type="molecule type" value="Genomic_DNA"/>
</dbReference>
<accession>A0A8K0W4M8</accession>
<dbReference type="Proteomes" id="UP000813461">
    <property type="component" value="Unassembled WGS sequence"/>
</dbReference>
<name>A0A8K0W4M8_9PLEO</name>
<protein>
    <submittedName>
        <fullName evidence="1">Uncharacterized protein</fullName>
    </submittedName>
</protein>
<gene>
    <name evidence="1" type="ORF">FB567DRAFT_574881</name>
</gene>
<comment type="caution">
    <text evidence="1">The sequence shown here is derived from an EMBL/GenBank/DDBJ whole genome shotgun (WGS) entry which is preliminary data.</text>
</comment>
<proteinExistence type="predicted"/>
<sequence length="267" mass="29827">MLRLINNPEPYDHAAATQRHNLHIATLLPLPPTPSPEYAPLTPAFACGWLKLPLELKTLILHHTLVSSTGIQTYHEHAYINDTLEATRYITLAAVLRKHLAMGDGIARLAREVYYTHNVFIVKTTSVGLRYRICLPPHSLRSMIRRLEIKIYLSHGNWAVLQRLAVGAYGFSGARYVTVHVRWPESPNPAYFGLTPESRATWEGVVFGCAGQVVFEEVQEDKRAWVERYLAGKGTGMGDVEEWIRGVVKFAGDEEGGDGIANQVIST</sequence>
<organism evidence="1 2">
    <name type="scientific">Paraphoma chrysanthemicola</name>
    <dbReference type="NCBI Taxonomy" id="798071"/>
    <lineage>
        <taxon>Eukaryota</taxon>
        <taxon>Fungi</taxon>
        <taxon>Dikarya</taxon>
        <taxon>Ascomycota</taxon>
        <taxon>Pezizomycotina</taxon>
        <taxon>Dothideomycetes</taxon>
        <taxon>Pleosporomycetidae</taxon>
        <taxon>Pleosporales</taxon>
        <taxon>Pleosporineae</taxon>
        <taxon>Phaeosphaeriaceae</taxon>
        <taxon>Paraphoma</taxon>
    </lineage>
</organism>
<evidence type="ECO:0000313" key="2">
    <source>
        <dbReference type="Proteomes" id="UP000813461"/>
    </source>
</evidence>
<dbReference type="AlphaFoldDB" id="A0A8K0W4M8"/>
<dbReference type="OrthoDB" id="3801236at2759"/>
<keyword evidence="2" id="KW-1185">Reference proteome</keyword>